<comment type="similarity">
    <text evidence="1">Belongs to the glutaredoxin family. CGFS subfamily.</text>
</comment>
<evidence type="ECO:0000313" key="7">
    <source>
        <dbReference type="EMBL" id="SZX63336.1"/>
    </source>
</evidence>
<organism evidence="7 8">
    <name type="scientific">Tetradesmus obliquus</name>
    <name type="common">Green alga</name>
    <name type="synonym">Acutodesmus obliquus</name>
    <dbReference type="NCBI Taxonomy" id="3088"/>
    <lineage>
        <taxon>Eukaryota</taxon>
        <taxon>Viridiplantae</taxon>
        <taxon>Chlorophyta</taxon>
        <taxon>core chlorophytes</taxon>
        <taxon>Chlorophyceae</taxon>
        <taxon>CS clade</taxon>
        <taxon>Sphaeropleales</taxon>
        <taxon>Scenedesmaceae</taxon>
        <taxon>Tetradesmus</taxon>
    </lineage>
</organism>
<dbReference type="AlphaFoldDB" id="A0A383VG09"/>
<sequence length="402" mass="42223">MASLIQPVTSTAEFDAAVKAGVKAVAFFWASWSAPCKHMAQVLEALAQQHSGITYLKVEAEEVDDVTEKFGVTTVPYFVLLQDGKVTDQLEGADAAGLTTKVAALAAAAAAAPSATPAAAAAAAAAPAAAAVPTAAQPQDVTARIKQLLASAPVVLFMKGSAAAPYCGFSRRVVEALHGVGVGSFTDVDIFQDEELRQALKEYSNWPTYPQLYVAGELVGGCDIVGEMAQSGELLQLLQEKAPAALQSAAPQQQQKQAPAAAPPAAAAAPAAMTEQQREQLKQLTMKEPVMVFMKGTPEGPRCGFSRKVVEALSSAGLAFGSFDILSDESVRQGLKQYSQWPTYPQVYVQGELLGGCDIVLEMAVYVQGELLGGCDIVLEMAGTGELKLNVEEMMHRMQATD</sequence>
<dbReference type="PROSITE" id="PS51354">
    <property type="entry name" value="GLUTAREDOXIN_2"/>
    <property type="match status" value="2"/>
</dbReference>
<evidence type="ECO:0000313" key="8">
    <source>
        <dbReference type="Proteomes" id="UP000256970"/>
    </source>
</evidence>
<proteinExistence type="inferred from homology"/>
<dbReference type="PROSITE" id="PS51352">
    <property type="entry name" value="THIOREDOXIN_2"/>
    <property type="match status" value="1"/>
</dbReference>
<name>A0A383VG09_TETOB</name>
<dbReference type="InterPro" id="IPR033658">
    <property type="entry name" value="GRX_PICOT-like"/>
</dbReference>
<dbReference type="CDD" id="cd03028">
    <property type="entry name" value="GRX_PICOT_like"/>
    <property type="match status" value="2"/>
</dbReference>
<evidence type="ECO:0000259" key="6">
    <source>
        <dbReference type="PROSITE" id="PS51352"/>
    </source>
</evidence>
<keyword evidence="4" id="KW-0411">Iron-sulfur</keyword>
<dbReference type="GO" id="GO:0006879">
    <property type="term" value="P:intracellular iron ion homeostasis"/>
    <property type="evidence" value="ECO:0007669"/>
    <property type="project" value="TreeGrafter"/>
</dbReference>
<protein>
    <recommendedName>
        <fullName evidence="6">Thioredoxin domain-containing protein</fullName>
    </recommendedName>
</protein>
<dbReference type="InterPro" id="IPR004480">
    <property type="entry name" value="Monothiol_GRX-rel"/>
</dbReference>
<dbReference type="GO" id="GO:0005829">
    <property type="term" value="C:cytosol"/>
    <property type="evidence" value="ECO:0007669"/>
    <property type="project" value="TreeGrafter"/>
</dbReference>
<dbReference type="FunFam" id="3.40.30.10:FF:000012">
    <property type="entry name" value="Monothiol glutaredoxin"/>
    <property type="match status" value="1"/>
</dbReference>
<evidence type="ECO:0000256" key="3">
    <source>
        <dbReference type="ARBA" id="ARBA00023004"/>
    </source>
</evidence>
<dbReference type="Pfam" id="PF00462">
    <property type="entry name" value="Glutaredoxin"/>
    <property type="match status" value="2"/>
</dbReference>
<dbReference type="Gene3D" id="3.40.30.10">
    <property type="entry name" value="Glutaredoxin"/>
    <property type="match status" value="3"/>
</dbReference>
<dbReference type="STRING" id="3088.A0A383VG09"/>
<feature type="region of interest" description="Disordered" evidence="5">
    <location>
        <begin position="248"/>
        <end position="279"/>
    </location>
</feature>
<evidence type="ECO:0000256" key="5">
    <source>
        <dbReference type="SAM" id="MobiDB-lite"/>
    </source>
</evidence>
<dbReference type="NCBIfam" id="TIGR00365">
    <property type="entry name" value="Grx4 family monothiol glutaredoxin"/>
    <property type="match status" value="1"/>
</dbReference>
<dbReference type="InterPro" id="IPR036249">
    <property type="entry name" value="Thioredoxin-like_sf"/>
</dbReference>
<dbReference type="Pfam" id="PF00085">
    <property type="entry name" value="Thioredoxin"/>
    <property type="match status" value="1"/>
</dbReference>
<dbReference type="GO" id="GO:0046872">
    <property type="term" value="F:metal ion binding"/>
    <property type="evidence" value="ECO:0007669"/>
    <property type="project" value="UniProtKB-KW"/>
</dbReference>
<keyword evidence="2" id="KW-0479">Metal-binding</keyword>
<evidence type="ECO:0000256" key="2">
    <source>
        <dbReference type="ARBA" id="ARBA00022723"/>
    </source>
</evidence>
<keyword evidence="3" id="KW-0408">Iron</keyword>
<accession>A0A383VG09</accession>
<dbReference type="PANTHER" id="PTHR10293">
    <property type="entry name" value="GLUTAREDOXIN FAMILY MEMBER"/>
    <property type="match status" value="1"/>
</dbReference>
<keyword evidence="8" id="KW-1185">Reference proteome</keyword>
<dbReference type="Proteomes" id="UP000256970">
    <property type="component" value="Unassembled WGS sequence"/>
</dbReference>
<dbReference type="PANTHER" id="PTHR10293:SF73">
    <property type="entry name" value="GLUTAREDOXIN-3"/>
    <property type="match status" value="1"/>
</dbReference>
<dbReference type="GO" id="GO:0051536">
    <property type="term" value="F:iron-sulfur cluster binding"/>
    <property type="evidence" value="ECO:0007669"/>
    <property type="project" value="UniProtKB-KW"/>
</dbReference>
<feature type="compositionally biased region" description="Low complexity" evidence="5">
    <location>
        <begin position="248"/>
        <end position="272"/>
    </location>
</feature>
<dbReference type="SUPFAM" id="SSF52833">
    <property type="entry name" value="Thioredoxin-like"/>
    <property type="match status" value="3"/>
</dbReference>
<feature type="domain" description="Thioredoxin" evidence="6">
    <location>
        <begin position="1"/>
        <end position="107"/>
    </location>
</feature>
<dbReference type="InterPro" id="IPR002109">
    <property type="entry name" value="Glutaredoxin"/>
</dbReference>
<evidence type="ECO:0000256" key="4">
    <source>
        <dbReference type="ARBA" id="ARBA00023014"/>
    </source>
</evidence>
<gene>
    <name evidence="7" type="ORF">BQ4739_LOCUS3892</name>
</gene>
<reference evidence="7 8" key="1">
    <citation type="submission" date="2016-10" db="EMBL/GenBank/DDBJ databases">
        <authorList>
            <person name="Cai Z."/>
        </authorList>
    </citation>
    <scope>NUCLEOTIDE SEQUENCE [LARGE SCALE GENOMIC DNA]</scope>
</reference>
<dbReference type="GO" id="GO:0005634">
    <property type="term" value="C:nucleus"/>
    <property type="evidence" value="ECO:0007669"/>
    <property type="project" value="TreeGrafter"/>
</dbReference>
<dbReference type="InterPro" id="IPR013766">
    <property type="entry name" value="Thioredoxin_domain"/>
</dbReference>
<evidence type="ECO:0000256" key="1">
    <source>
        <dbReference type="ARBA" id="ARBA00008983"/>
    </source>
</evidence>
<dbReference type="EMBL" id="FNXT01000305">
    <property type="protein sequence ID" value="SZX63336.1"/>
    <property type="molecule type" value="Genomic_DNA"/>
</dbReference>
<dbReference type="FunFam" id="3.40.30.10:FF:000092">
    <property type="entry name" value="Monothiol glutaredoxin"/>
    <property type="match status" value="1"/>
</dbReference>